<protein>
    <submittedName>
        <fullName evidence="1">Uncharacterized protein</fullName>
    </submittedName>
</protein>
<keyword evidence="2" id="KW-1185">Reference proteome</keyword>
<feature type="non-terminal residue" evidence="1">
    <location>
        <position position="94"/>
    </location>
</feature>
<name>A0ACB9X5Y2_CHAAC</name>
<feature type="non-terminal residue" evidence="1">
    <location>
        <position position="1"/>
    </location>
</feature>
<reference evidence="1" key="1">
    <citation type="submission" date="2022-05" db="EMBL/GenBank/DDBJ databases">
        <title>Chromosome-level genome of Chaenocephalus aceratus.</title>
        <authorList>
            <person name="Park H."/>
        </authorList>
    </citation>
    <scope>NUCLEOTIDE SEQUENCE</scope>
    <source>
        <strain evidence="1">KU_202001</strain>
    </source>
</reference>
<comment type="caution">
    <text evidence="1">The sequence shown here is derived from an EMBL/GenBank/DDBJ whole genome shotgun (WGS) entry which is preliminary data.</text>
</comment>
<proteinExistence type="predicted"/>
<dbReference type="Proteomes" id="UP001057452">
    <property type="component" value="Chromosome 8"/>
</dbReference>
<accession>A0ACB9X5Y2</accession>
<evidence type="ECO:0000313" key="2">
    <source>
        <dbReference type="Proteomes" id="UP001057452"/>
    </source>
</evidence>
<dbReference type="EMBL" id="CM043792">
    <property type="protein sequence ID" value="KAI4821718.1"/>
    <property type="molecule type" value="Genomic_DNA"/>
</dbReference>
<evidence type="ECO:0000313" key="1">
    <source>
        <dbReference type="EMBL" id="KAI4821718.1"/>
    </source>
</evidence>
<sequence length="94" mass="10416">FKEGRVAPLLSPALIPMGSGRAKPRVKSPTLFSLALSSSSSDSRWRCVKLRAAVHPHNCGENVKRKIPSSYQRNTECTRQVVPRIPKPFPCQGF</sequence>
<gene>
    <name evidence="1" type="ORF">KUCAC02_007310</name>
</gene>
<organism evidence="1 2">
    <name type="scientific">Chaenocephalus aceratus</name>
    <name type="common">Blackfin icefish</name>
    <name type="synonym">Chaenichthys aceratus</name>
    <dbReference type="NCBI Taxonomy" id="36190"/>
    <lineage>
        <taxon>Eukaryota</taxon>
        <taxon>Metazoa</taxon>
        <taxon>Chordata</taxon>
        <taxon>Craniata</taxon>
        <taxon>Vertebrata</taxon>
        <taxon>Euteleostomi</taxon>
        <taxon>Actinopterygii</taxon>
        <taxon>Neopterygii</taxon>
        <taxon>Teleostei</taxon>
        <taxon>Neoteleostei</taxon>
        <taxon>Acanthomorphata</taxon>
        <taxon>Eupercaria</taxon>
        <taxon>Perciformes</taxon>
        <taxon>Notothenioidei</taxon>
        <taxon>Channichthyidae</taxon>
        <taxon>Chaenocephalus</taxon>
    </lineage>
</organism>